<reference evidence="2 3" key="1">
    <citation type="submission" date="2016-07" db="EMBL/GenBank/DDBJ databases">
        <title>High microdiversification within the ubiquitous acI lineage of Actinobacteria.</title>
        <authorList>
            <person name="Neuenschwander S.M."/>
            <person name="Salcher M."/>
            <person name="Ghai R."/>
            <person name="Pernthaler J."/>
        </authorList>
    </citation>
    <scope>NUCLEOTIDE SEQUENCE [LARGE SCALE GENOMIC DNA]</scope>
    <source>
        <strain evidence="2">MMS-IA-56</strain>
    </source>
</reference>
<proteinExistence type="predicted"/>
<feature type="chain" id="PRO_5013395163" evidence="1">
    <location>
        <begin position="26"/>
        <end position="207"/>
    </location>
</feature>
<accession>A0A249KG72</accession>
<organism evidence="2 3">
    <name type="scientific">Candidatus Planktophila sulfonica</name>
    <dbReference type="NCBI Taxonomy" id="1884904"/>
    <lineage>
        <taxon>Bacteria</taxon>
        <taxon>Bacillati</taxon>
        <taxon>Actinomycetota</taxon>
        <taxon>Actinomycetes</taxon>
        <taxon>Candidatus Nanopelagicales</taxon>
        <taxon>Candidatus Nanopelagicaceae</taxon>
        <taxon>Candidatus Planktophila</taxon>
    </lineage>
</organism>
<dbReference type="AlphaFoldDB" id="A0A249KG72"/>
<sequence length="207" mass="20492">MRSKLIASALSVAVLAATGTGYAVADTSKPGQSMTHMKTGAGLSALLEGAGVVLYVQGGATSAVMGDSIASANGQVVFHIPITGTKSGVQHVGSNIVFFNTSNDKQVTLKNPVIDLAKGQITAVIPQASADAMAVLNITNAAALKAKVTNDRKAGVSTTAYAGATLALAPGIGAALASLLGLPEGALPDGAAFGSADVTLYGKIKKK</sequence>
<dbReference type="RefSeq" id="WP_095673310.1">
    <property type="nucleotide sequence ID" value="NZ_CP016773.1"/>
</dbReference>
<feature type="signal peptide" evidence="1">
    <location>
        <begin position="1"/>
        <end position="25"/>
    </location>
</feature>
<evidence type="ECO:0000313" key="3">
    <source>
        <dbReference type="Proteomes" id="UP000217215"/>
    </source>
</evidence>
<keyword evidence="1" id="KW-0732">Signal</keyword>
<dbReference type="EMBL" id="CP016773">
    <property type="protein sequence ID" value="ASY15715.1"/>
    <property type="molecule type" value="Genomic_DNA"/>
</dbReference>
<gene>
    <name evidence="2" type="ORF">A1sIA56_02115</name>
</gene>
<keyword evidence="3" id="KW-1185">Reference proteome</keyword>
<evidence type="ECO:0000256" key="1">
    <source>
        <dbReference type="SAM" id="SignalP"/>
    </source>
</evidence>
<evidence type="ECO:0000313" key="2">
    <source>
        <dbReference type="EMBL" id="ASY15715.1"/>
    </source>
</evidence>
<dbReference type="Proteomes" id="UP000217215">
    <property type="component" value="Chromosome"/>
</dbReference>
<dbReference type="KEGG" id="psuf:A1sIA56_02115"/>
<dbReference type="OrthoDB" id="5191829at2"/>
<protein>
    <submittedName>
        <fullName evidence="2">Uncharacterized protein</fullName>
    </submittedName>
</protein>
<name>A0A249KG72_9ACTN</name>